<evidence type="ECO:0000256" key="3">
    <source>
        <dbReference type="SAM" id="Phobius"/>
    </source>
</evidence>
<protein>
    <submittedName>
        <fullName evidence="4">Uncharacterized protein</fullName>
    </submittedName>
</protein>
<organism evidence="4 5">
    <name type="scientific">Chaetomidium leptoderma</name>
    <dbReference type="NCBI Taxonomy" id="669021"/>
    <lineage>
        <taxon>Eukaryota</taxon>
        <taxon>Fungi</taxon>
        <taxon>Dikarya</taxon>
        <taxon>Ascomycota</taxon>
        <taxon>Pezizomycotina</taxon>
        <taxon>Sordariomycetes</taxon>
        <taxon>Sordariomycetidae</taxon>
        <taxon>Sordariales</taxon>
        <taxon>Chaetomiaceae</taxon>
        <taxon>Chaetomidium</taxon>
    </lineage>
</organism>
<feature type="region of interest" description="Disordered" evidence="2">
    <location>
        <begin position="639"/>
        <end position="673"/>
    </location>
</feature>
<dbReference type="EMBL" id="MU856842">
    <property type="protein sequence ID" value="KAK4158120.1"/>
    <property type="molecule type" value="Genomic_DNA"/>
</dbReference>
<gene>
    <name evidence="4" type="ORF">C8A00DRAFT_29021</name>
</gene>
<feature type="compositionally biased region" description="Low complexity" evidence="2">
    <location>
        <begin position="228"/>
        <end position="240"/>
    </location>
</feature>
<evidence type="ECO:0000256" key="2">
    <source>
        <dbReference type="SAM" id="MobiDB-lite"/>
    </source>
</evidence>
<sequence>MCPQIPIPDSRLEADVTESETDQSQDHADREELALALSNPWRVDPVKLSIPAPPYHPPDNIVLHCDVHMAVLRPVLAGALHEYLGSDAPVESVLGSGNTRTIGDINMHFDGVSVVDREAGFDLETGYWKDKNGREGCGIDAYWDQDDELFIVQWIVYQIDWLVRGVDGTHPPPIVQLKAQVELEDGKVVFQVCEYPEWSWKYPFLRAFEASSFDEATPPQQLPPPHHPTTTRTPAPTPSSHTLFLAKRDLRQQRRSLISSGDFLGVTGVNPYTGAPDIITPPTSSEDAIITTTTNTSSSSQQQQQQQPPPLLTTTPPLTTTTTTNPIAALAQQADEARQVYELARRKRRLQKEEERQSRAEQRKEVVREVVLQRGVRWRREEGGWSSVAEPRLSPILQSPAGSGGGGGGGGGEGKKSSLPSNGGVVVQGQGQGIIGVVVVPERQESFLGMAAAVAAGGVEGCRRSRYMGGKRGVVLVPRQENGQQQTRLVAVGGEGKVLKEGDLRPLRKAMARFCLGPPIPRRRASLRQHAGHLRGPCPERESGSLIAIHMDLRRLRRIPAGRVLELDDSDPAEPWTDSQLHDLTSPDSNGQTNRSLKASSTKSGRGSAREFPFVCTRTTTTTGFEVSQPRCLIDAYPSDATLDGSRDTPPRRQAVMSAAPSQSTLPLSSTATSKSICSGPLGSLSSMQLSVWRNPNSLGLQMATTPTSVQEKLGSLPADTPPPIPPPPPEREAEADNVTTSSSTREITPLAENANESSKPPQGKENYPLTQQQQQPDWAMRKTMRKPSNPNPEDSEAGGRRSSPTSTRTSTYLMTQPLMMATWQDQKAEAIARGAARTAFKHYHDRTRPPMGMTTTRMPRRGPVSAPGPGSRPHGARAAGTTAKAAAKPAAAAGTMPGQSQQGGSKKKGNHKGEVGGVEMQRWMRSAMVMLARVVSAYWQTVSPVFDGDSELRKRVDKAQARRGDVVVCVLAVVFLFLVVSAGVWAVRGIVWAVKLLGELGEVLRTVAGL</sequence>
<keyword evidence="3" id="KW-0812">Transmembrane</keyword>
<evidence type="ECO:0000313" key="4">
    <source>
        <dbReference type="EMBL" id="KAK4158120.1"/>
    </source>
</evidence>
<feature type="compositionally biased region" description="Gly residues" evidence="2">
    <location>
        <begin position="402"/>
        <end position="412"/>
    </location>
</feature>
<keyword evidence="5" id="KW-1185">Reference proteome</keyword>
<feature type="compositionally biased region" description="Polar residues" evidence="2">
    <location>
        <begin position="660"/>
        <end position="673"/>
    </location>
</feature>
<feature type="compositionally biased region" description="Low complexity" evidence="2">
    <location>
        <begin position="877"/>
        <end position="905"/>
    </location>
</feature>
<proteinExistence type="predicted"/>
<feature type="region of interest" description="Disordered" evidence="2">
    <location>
        <begin position="293"/>
        <end position="322"/>
    </location>
</feature>
<feature type="region of interest" description="Disordered" evidence="2">
    <location>
        <begin position="215"/>
        <end position="240"/>
    </location>
</feature>
<feature type="region of interest" description="Disordered" evidence="2">
    <location>
        <begin position="713"/>
        <end position="809"/>
    </location>
</feature>
<dbReference type="Proteomes" id="UP001302745">
    <property type="component" value="Unassembled WGS sequence"/>
</dbReference>
<dbReference type="AlphaFoldDB" id="A0AAN6ZZU8"/>
<feature type="region of interest" description="Disordered" evidence="2">
    <location>
        <begin position="1"/>
        <end position="29"/>
    </location>
</feature>
<feature type="region of interest" description="Disordered" evidence="2">
    <location>
        <begin position="567"/>
        <end position="609"/>
    </location>
</feature>
<keyword evidence="3" id="KW-1133">Transmembrane helix</keyword>
<accession>A0AAN6ZZU8</accession>
<feature type="coiled-coil region" evidence="1">
    <location>
        <begin position="327"/>
        <end position="370"/>
    </location>
</feature>
<evidence type="ECO:0000313" key="5">
    <source>
        <dbReference type="Proteomes" id="UP001302745"/>
    </source>
</evidence>
<keyword evidence="3" id="KW-0472">Membrane</keyword>
<reference evidence="4" key="2">
    <citation type="submission" date="2023-05" db="EMBL/GenBank/DDBJ databases">
        <authorList>
            <consortium name="Lawrence Berkeley National Laboratory"/>
            <person name="Steindorff A."/>
            <person name="Hensen N."/>
            <person name="Bonometti L."/>
            <person name="Westerberg I."/>
            <person name="Brannstrom I.O."/>
            <person name="Guillou S."/>
            <person name="Cros-Aarteil S."/>
            <person name="Calhoun S."/>
            <person name="Haridas S."/>
            <person name="Kuo A."/>
            <person name="Mondo S."/>
            <person name="Pangilinan J."/>
            <person name="Riley R."/>
            <person name="Labutti K."/>
            <person name="Andreopoulos B."/>
            <person name="Lipzen A."/>
            <person name="Chen C."/>
            <person name="Yanf M."/>
            <person name="Daum C."/>
            <person name="Ng V."/>
            <person name="Clum A."/>
            <person name="Ohm R."/>
            <person name="Martin F."/>
            <person name="Silar P."/>
            <person name="Natvig D."/>
            <person name="Lalanne C."/>
            <person name="Gautier V."/>
            <person name="Ament-Velasquez S.L."/>
            <person name="Kruys A."/>
            <person name="Hutchinson M.I."/>
            <person name="Powell A.J."/>
            <person name="Barry K."/>
            <person name="Miller A.N."/>
            <person name="Grigoriev I.V."/>
            <person name="Debuchy R."/>
            <person name="Gladieux P."/>
            <person name="Thoren M.H."/>
            <person name="Johannesson H."/>
        </authorList>
    </citation>
    <scope>NUCLEOTIDE SEQUENCE</scope>
    <source>
        <strain evidence="4">CBS 538.74</strain>
    </source>
</reference>
<feature type="region of interest" description="Disordered" evidence="2">
    <location>
        <begin position="381"/>
        <end position="424"/>
    </location>
</feature>
<reference evidence="4" key="1">
    <citation type="journal article" date="2023" name="Mol. Phylogenet. Evol.">
        <title>Genome-scale phylogeny and comparative genomics of the fungal order Sordariales.</title>
        <authorList>
            <person name="Hensen N."/>
            <person name="Bonometti L."/>
            <person name="Westerberg I."/>
            <person name="Brannstrom I.O."/>
            <person name="Guillou S."/>
            <person name="Cros-Aarteil S."/>
            <person name="Calhoun S."/>
            <person name="Haridas S."/>
            <person name="Kuo A."/>
            <person name="Mondo S."/>
            <person name="Pangilinan J."/>
            <person name="Riley R."/>
            <person name="LaButti K."/>
            <person name="Andreopoulos B."/>
            <person name="Lipzen A."/>
            <person name="Chen C."/>
            <person name="Yan M."/>
            <person name="Daum C."/>
            <person name="Ng V."/>
            <person name="Clum A."/>
            <person name="Steindorff A."/>
            <person name="Ohm R.A."/>
            <person name="Martin F."/>
            <person name="Silar P."/>
            <person name="Natvig D.O."/>
            <person name="Lalanne C."/>
            <person name="Gautier V."/>
            <person name="Ament-Velasquez S.L."/>
            <person name="Kruys A."/>
            <person name="Hutchinson M.I."/>
            <person name="Powell A.J."/>
            <person name="Barry K."/>
            <person name="Miller A.N."/>
            <person name="Grigoriev I.V."/>
            <person name="Debuchy R."/>
            <person name="Gladieux P."/>
            <person name="Hiltunen Thoren M."/>
            <person name="Johannesson H."/>
        </authorList>
    </citation>
    <scope>NUCLEOTIDE SEQUENCE</scope>
    <source>
        <strain evidence="4">CBS 538.74</strain>
    </source>
</reference>
<keyword evidence="1" id="KW-0175">Coiled coil</keyword>
<feature type="region of interest" description="Disordered" evidence="2">
    <location>
        <begin position="846"/>
        <end position="914"/>
    </location>
</feature>
<comment type="caution">
    <text evidence="4">The sequence shown here is derived from an EMBL/GenBank/DDBJ whole genome shotgun (WGS) entry which is preliminary data.</text>
</comment>
<feature type="transmembrane region" description="Helical" evidence="3">
    <location>
        <begin position="967"/>
        <end position="988"/>
    </location>
</feature>
<feature type="transmembrane region" description="Helical" evidence="3">
    <location>
        <begin position="928"/>
        <end position="947"/>
    </location>
</feature>
<feature type="compositionally biased region" description="Pro residues" evidence="2">
    <location>
        <begin position="720"/>
        <end position="729"/>
    </location>
</feature>
<name>A0AAN6ZZU8_9PEZI</name>
<feature type="compositionally biased region" description="Polar residues" evidence="2">
    <location>
        <begin position="738"/>
        <end position="747"/>
    </location>
</feature>
<feature type="compositionally biased region" description="Low complexity" evidence="2">
    <location>
        <begin position="850"/>
        <end position="864"/>
    </location>
</feature>
<feature type="compositionally biased region" description="Polar residues" evidence="2">
    <location>
        <begin position="577"/>
        <end position="605"/>
    </location>
</feature>
<evidence type="ECO:0000256" key="1">
    <source>
        <dbReference type="SAM" id="Coils"/>
    </source>
</evidence>